<name>A0A8H4IST4_9PEZI</name>
<dbReference type="Pfam" id="PF07690">
    <property type="entry name" value="MFS_1"/>
    <property type="match status" value="1"/>
</dbReference>
<dbReference type="AlphaFoldDB" id="A0A8H4IST4"/>
<dbReference type="SUPFAM" id="SSF103473">
    <property type="entry name" value="MFS general substrate transporter"/>
    <property type="match status" value="1"/>
</dbReference>
<comment type="subcellular location">
    <subcellularLocation>
        <location evidence="1">Membrane</location>
        <topology evidence="1">Multi-pass membrane protein</topology>
    </subcellularLocation>
</comment>
<evidence type="ECO:0000256" key="2">
    <source>
        <dbReference type="ARBA" id="ARBA00022448"/>
    </source>
</evidence>
<feature type="compositionally biased region" description="Basic and acidic residues" evidence="6">
    <location>
        <begin position="15"/>
        <end position="34"/>
    </location>
</feature>
<gene>
    <name evidence="7" type="ORF">GTA08_BOTSDO04921</name>
</gene>
<evidence type="ECO:0000313" key="8">
    <source>
        <dbReference type="Proteomes" id="UP000572817"/>
    </source>
</evidence>
<keyword evidence="5" id="KW-0472">Membrane</keyword>
<dbReference type="Gene3D" id="1.20.1250.20">
    <property type="entry name" value="MFS general substrate transporter like domains"/>
    <property type="match status" value="1"/>
</dbReference>
<organism evidence="7 8">
    <name type="scientific">Botryosphaeria dothidea</name>
    <dbReference type="NCBI Taxonomy" id="55169"/>
    <lineage>
        <taxon>Eukaryota</taxon>
        <taxon>Fungi</taxon>
        <taxon>Dikarya</taxon>
        <taxon>Ascomycota</taxon>
        <taxon>Pezizomycotina</taxon>
        <taxon>Dothideomycetes</taxon>
        <taxon>Dothideomycetes incertae sedis</taxon>
        <taxon>Botryosphaeriales</taxon>
        <taxon>Botryosphaeriaceae</taxon>
        <taxon>Botryosphaeria</taxon>
    </lineage>
</organism>
<proteinExistence type="predicted"/>
<accession>A0A8H4IST4</accession>
<dbReference type="Proteomes" id="UP000572817">
    <property type="component" value="Unassembled WGS sequence"/>
</dbReference>
<evidence type="ECO:0000256" key="1">
    <source>
        <dbReference type="ARBA" id="ARBA00004141"/>
    </source>
</evidence>
<dbReference type="GO" id="GO:0022857">
    <property type="term" value="F:transmembrane transporter activity"/>
    <property type="evidence" value="ECO:0007669"/>
    <property type="project" value="InterPro"/>
</dbReference>
<evidence type="ECO:0000313" key="7">
    <source>
        <dbReference type="EMBL" id="KAF4306816.1"/>
    </source>
</evidence>
<evidence type="ECO:0000256" key="3">
    <source>
        <dbReference type="ARBA" id="ARBA00022692"/>
    </source>
</evidence>
<feature type="region of interest" description="Disordered" evidence="6">
    <location>
        <begin position="1"/>
        <end position="36"/>
    </location>
</feature>
<evidence type="ECO:0000256" key="4">
    <source>
        <dbReference type="ARBA" id="ARBA00022989"/>
    </source>
</evidence>
<dbReference type="PANTHER" id="PTHR43791:SF32">
    <property type="entry name" value="MAJOR FACILITATOR SUPERFAMILY (MFS) PROFILE DOMAIN-CONTAINING PROTEIN"/>
    <property type="match status" value="1"/>
</dbReference>
<keyword evidence="3" id="KW-0812">Transmembrane</keyword>
<evidence type="ECO:0000256" key="5">
    <source>
        <dbReference type="ARBA" id="ARBA00023136"/>
    </source>
</evidence>
<keyword evidence="8" id="KW-1185">Reference proteome</keyword>
<protein>
    <submittedName>
        <fullName evidence="7">MFS general substrate transporter</fullName>
    </submittedName>
</protein>
<dbReference type="InterPro" id="IPR036259">
    <property type="entry name" value="MFS_trans_sf"/>
</dbReference>
<comment type="caution">
    <text evidence="7">The sequence shown here is derived from an EMBL/GenBank/DDBJ whole genome shotgun (WGS) entry which is preliminary data.</text>
</comment>
<keyword evidence="4" id="KW-1133">Transmembrane helix</keyword>
<dbReference type="PANTHER" id="PTHR43791">
    <property type="entry name" value="PERMEASE-RELATED"/>
    <property type="match status" value="1"/>
</dbReference>
<sequence>MAEITTKLPSSIRAGEAEEKQNQARSSTSERDGEAASWTIEEERKVVRKLDFYLMPLLVLGFFVLQLDRSNISNALTDTLTKDLGISSDDVNLGNQLMLVGIIIFELPSNVLLQKAGAPVWLTAQMGIWGTIALTQASCTNIRSFYATRFLLGAFEGGYVPGGQYMLSLFYTKKELALRTAIFYFGNYFATATGSLIAAGVLELGGTSGLSGRRNPHASHLRLFVLLLPKSPAHTTPIHALYDLFSARDRAILAARITADDPSKSHPTAPLTWPHLRAALLDPLP</sequence>
<dbReference type="InterPro" id="IPR011701">
    <property type="entry name" value="MFS"/>
</dbReference>
<reference evidence="7" key="1">
    <citation type="submission" date="2020-04" db="EMBL/GenBank/DDBJ databases">
        <title>Genome Assembly and Annotation of Botryosphaeria dothidea sdau 11-99, a Latent Pathogen of Apple Fruit Ring Rot in China.</title>
        <authorList>
            <person name="Yu C."/>
            <person name="Diao Y."/>
            <person name="Lu Q."/>
            <person name="Zhao J."/>
            <person name="Cui S."/>
            <person name="Peng C."/>
            <person name="He B."/>
            <person name="Liu H."/>
        </authorList>
    </citation>
    <scope>NUCLEOTIDE SEQUENCE [LARGE SCALE GENOMIC DNA]</scope>
    <source>
        <strain evidence="7">Sdau11-99</strain>
    </source>
</reference>
<dbReference type="OrthoDB" id="2985014at2759"/>
<dbReference type="GO" id="GO:0016020">
    <property type="term" value="C:membrane"/>
    <property type="evidence" value="ECO:0007669"/>
    <property type="project" value="UniProtKB-SubCell"/>
</dbReference>
<evidence type="ECO:0000256" key="6">
    <source>
        <dbReference type="SAM" id="MobiDB-lite"/>
    </source>
</evidence>
<dbReference type="EMBL" id="WWBZ02000033">
    <property type="protein sequence ID" value="KAF4306816.1"/>
    <property type="molecule type" value="Genomic_DNA"/>
</dbReference>
<keyword evidence="2" id="KW-0813">Transport</keyword>